<dbReference type="Pfam" id="PF10604">
    <property type="entry name" value="Polyketide_cyc2"/>
    <property type="match status" value="1"/>
</dbReference>
<dbReference type="EMBL" id="JACTVM010000001">
    <property type="protein sequence ID" value="MBC9224990.1"/>
    <property type="molecule type" value="Genomic_DNA"/>
</dbReference>
<accession>A0A8I0ETX6</accession>
<evidence type="ECO:0000313" key="2">
    <source>
        <dbReference type="Proteomes" id="UP000620591"/>
    </source>
</evidence>
<dbReference type="SUPFAM" id="SSF55961">
    <property type="entry name" value="Bet v1-like"/>
    <property type="match status" value="1"/>
</dbReference>
<comment type="caution">
    <text evidence="1">The sequence shown here is derived from an EMBL/GenBank/DDBJ whole genome shotgun (WGS) entry which is preliminary data.</text>
</comment>
<dbReference type="Gene3D" id="3.30.530.20">
    <property type="match status" value="1"/>
</dbReference>
<reference evidence="1" key="1">
    <citation type="submission" date="2020-09" db="EMBL/GenBank/DDBJ databases">
        <title>Novel species in genus Aeromicrobium.</title>
        <authorList>
            <person name="Zhang G."/>
        </authorList>
    </citation>
    <scope>NUCLEOTIDE SEQUENCE</scope>
    <source>
        <strain evidence="1">Zg-636</strain>
    </source>
</reference>
<name>A0A8I0ETX6_9ACTN</name>
<evidence type="ECO:0000313" key="1">
    <source>
        <dbReference type="EMBL" id="MBC9224990.1"/>
    </source>
</evidence>
<dbReference type="AlphaFoldDB" id="A0A8I0ETX6"/>
<proteinExistence type="predicted"/>
<dbReference type="Proteomes" id="UP000620591">
    <property type="component" value="Unassembled WGS sequence"/>
</dbReference>
<organism evidence="1 2">
    <name type="scientific">Aeromicrobium senzhongii</name>
    <dbReference type="NCBI Taxonomy" id="2663859"/>
    <lineage>
        <taxon>Bacteria</taxon>
        <taxon>Bacillati</taxon>
        <taxon>Actinomycetota</taxon>
        <taxon>Actinomycetes</taxon>
        <taxon>Propionibacteriales</taxon>
        <taxon>Nocardioidaceae</taxon>
        <taxon>Aeromicrobium</taxon>
    </lineage>
</organism>
<sequence>MTRVRRRSQLAAPAAFARVTDWEQHRVPLTTITATSDGFTARTGLGPLGFDDPMEVTHWDPPSRVHLVKRGRVVRGSATITVEPDGPGSIVTWDEEVSVIGVPGFLDPVVRRLLGLMVSSVLSRLLRG</sequence>
<gene>
    <name evidence="1" type="ORF">IBG24_01520</name>
</gene>
<dbReference type="InterPro" id="IPR023393">
    <property type="entry name" value="START-like_dom_sf"/>
</dbReference>
<dbReference type="InterPro" id="IPR019587">
    <property type="entry name" value="Polyketide_cyclase/dehydratase"/>
</dbReference>
<protein>
    <submittedName>
        <fullName evidence="1">SRPBCC family protein</fullName>
    </submittedName>
</protein>